<evidence type="ECO:0000256" key="5">
    <source>
        <dbReference type="ARBA" id="ARBA00023194"/>
    </source>
</evidence>
<dbReference type="SUPFAM" id="SSF52777">
    <property type="entry name" value="CoA-dependent acyltransferases"/>
    <property type="match status" value="6"/>
</dbReference>
<dbReference type="Gene3D" id="2.30.38.10">
    <property type="entry name" value="Luciferase, Domain 3"/>
    <property type="match status" value="2"/>
</dbReference>
<dbReference type="GO" id="GO:0031177">
    <property type="term" value="F:phosphopantetheine binding"/>
    <property type="evidence" value="ECO:0007669"/>
    <property type="project" value="InterPro"/>
</dbReference>
<dbReference type="EMBL" id="MTBP01000002">
    <property type="protein sequence ID" value="POM24996.1"/>
    <property type="molecule type" value="Genomic_DNA"/>
</dbReference>
<keyword evidence="9" id="KW-1185">Reference proteome</keyword>
<dbReference type="GO" id="GO:0003824">
    <property type="term" value="F:catalytic activity"/>
    <property type="evidence" value="ECO:0007669"/>
    <property type="project" value="InterPro"/>
</dbReference>
<dbReference type="Gene3D" id="3.30.559.10">
    <property type="entry name" value="Chloramphenicol acetyltransferase-like domain"/>
    <property type="match status" value="3"/>
</dbReference>
<evidence type="ECO:0000256" key="6">
    <source>
        <dbReference type="SAM" id="MobiDB-lite"/>
    </source>
</evidence>
<dbReference type="FunFam" id="3.40.50.12780:FF:000012">
    <property type="entry name" value="Non-ribosomal peptide synthetase"/>
    <property type="match status" value="1"/>
</dbReference>
<dbReference type="GO" id="GO:0043041">
    <property type="term" value="P:amino acid activation for nonribosomal peptide biosynthetic process"/>
    <property type="evidence" value="ECO:0007669"/>
    <property type="project" value="TreeGrafter"/>
</dbReference>
<dbReference type="InterPro" id="IPR010071">
    <property type="entry name" value="AA_adenyl_dom"/>
</dbReference>
<dbReference type="Proteomes" id="UP000242367">
    <property type="component" value="Unassembled WGS sequence"/>
</dbReference>
<feature type="region of interest" description="Disordered" evidence="6">
    <location>
        <begin position="2415"/>
        <end position="2434"/>
    </location>
</feature>
<dbReference type="InterPro" id="IPR001242">
    <property type="entry name" value="Condensation_dom"/>
</dbReference>
<keyword evidence="5" id="KW-0045">Antibiotic biosynthesis</keyword>
<dbReference type="GO" id="GO:0072330">
    <property type="term" value="P:monocarboxylic acid biosynthetic process"/>
    <property type="evidence" value="ECO:0007669"/>
    <property type="project" value="UniProtKB-ARBA"/>
</dbReference>
<evidence type="ECO:0000259" key="7">
    <source>
        <dbReference type="PROSITE" id="PS50075"/>
    </source>
</evidence>
<comment type="caution">
    <text evidence="8">The sequence shown here is derived from an EMBL/GenBank/DDBJ whole genome shotgun (WGS) entry which is preliminary data.</text>
</comment>
<dbReference type="CDD" id="cd05930">
    <property type="entry name" value="A_NRPS"/>
    <property type="match status" value="1"/>
</dbReference>
<dbReference type="InterPro" id="IPR025110">
    <property type="entry name" value="AMP-bd_C"/>
</dbReference>
<comment type="cofactor">
    <cofactor evidence="1">
        <name>pantetheine 4'-phosphate</name>
        <dbReference type="ChEBI" id="CHEBI:47942"/>
    </cofactor>
</comment>
<dbReference type="InterPro" id="IPR023213">
    <property type="entry name" value="CAT-like_dom_sf"/>
</dbReference>
<protein>
    <submittedName>
        <fullName evidence="8">Linear gramicidin synthase subunit D</fullName>
    </submittedName>
</protein>
<evidence type="ECO:0000256" key="4">
    <source>
        <dbReference type="ARBA" id="ARBA00022737"/>
    </source>
</evidence>
<keyword evidence="4" id="KW-0677">Repeat</keyword>
<dbReference type="FunFam" id="1.10.1200.10:FF:000016">
    <property type="entry name" value="Non-ribosomal peptide synthase"/>
    <property type="match status" value="1"/>
</dbReference>
<dbReference type="Pfam" id="PF00668">
    <property type="entry name" value="Condensation"/>
    <property type="match status" value="3"/>
</dbReference>
<feature type="compositionally biased region" description="Low complexity" evidence="6">
    <location>
        <begin position="2418"/>
        <end position="2429"/>
    </location>
</feature>
<evidence type="ECO:0000313" key="8">
    <source>
        <dbReference type="EMBL" id="POM24996.1"/>
    </source>
</evidence>
<evidence type="ECO:0000256" key="3">
    <source>
        <dbReference type="ARBA" id="ARBA00022553"/>
    </source>
</evidence>
<dbReference type="Pfam" id="PF00550">
    <property type="entry name" value="PP-binding"/>
    <property type="match status" value="2"/>
</dbReference>
<dbReference type="FunFam" id="3.30.300.30:FF:000010">
    <property type="entry name" value="Enterobactin synthetase component F"/>
    <property type="match status" value="2"/>
</dbReference>
<organism evidence="8 9">
    <name type="scientific">Actinomadura rubteroloni</name>
    <dbReference type="NCBI Taxonomy" id="1926885"/>
    <lineage>
        <taxon>Bacteria</taxon>
        <taxon>Bacillati</taxon>
        <taxon>Actinomycetota</taxon>
        <taxon>Actinomycetes</taxon>
        <taxon>Streptosporangiales</taxon>
        <taxon>Thermomonosporaceae</taxon>
        <taxon>Actinomadura</taxon>
    </lineage>
</organism>
<proteinExistence type="predicted"/>
<evidence type="ECO:0000256" key="2">
    <source>
        <dbReference type="ARBA" id="ARBA00022450"/>
    </source>
</evidence>
<dbReference type="NCBIfam" id="TIGR01733">
    <property type="entry name" value="AA-adenyl-dom"/>
    <property type="match status" value="2"/>
</dbReference>
<dbReference type="Pfam" id="PF00501">
    <property type="entry name" value="AMP-binding"/>
    <property type="match status" value="3"/>
</dbReference>
<dbReference type="Gene3D" id="3.30.300.30">
    <property type="match status" value="2"/>
</dbReference>
<dbReference type="NCBIfam" id="TIGR01720">
    <property type="entry name" value="NRPS-para261"/>
    <property type="match status" value="1"/>
</dbReference>
<dbReference type="PROSITE" id="PS00012">
    <property type="entry name" value="PHOSPHOPANTETHEINE"/>
    <property type="match status" value="2"/>
</dbReference>
<gene>
    <name evidence="8" type="primary">lgrD</name>
    <name evidence="8" type="ORF">BTM25_36370</name>
</gene>
<dbReference type="Gene3D" id="1.10.1200.10">
    <property type="entry name" value="ACP-like"/>
    <property type="match status" value="2"/>
</dbReference>
<dbReference type="PROSITE" id="PS00455">
    <property type="entry name" value="AMP_BINDING"/>
    <property type="match status" value="2"/>
</dbReference>
<dbReference type="InterPro" id="IPR020845">
    <property type="entry name" value="AMP-binding_CS"/>
</dbReference>
<keyword evidence="3" id="KW-0597">Phosphoprotein</keyword>
<dbReference type="Gene3D" id="3.30.559.30">
    <property type="entry name" value="Nonribosomal peptide synthetase, condensation domain"/>
    <property type="match status" value="3"/>
</dbReference>
<dbReference type="InterPro" id="IPR045851">
    <property type="entry name" value="AMP-bd_C_sf"/>
</dbReference>
<dbReference type="FunFam" id="3.40.50.980:FF:000001">
    <property type="entry name" value="Non-ribosomal peptide synthetase"/>
    <property type="match status" value="1"/>
</dbReference>
<dbReference type="InterPro" id="IPR020806">
    <property type="entry name" value="PKS_PP-bd"/>
</dbReference>
<keyword evidence="2" id="KW-0596">Phosphopantetheine</keyword>
<accession>A0A2P4UIZ3</accession>
<dbReference type="SUPFAM" id="SSF56801">
    <property type="entry name" value="Acetyl-CoA synthetase-like"/>
    <property type="match status" value="2"/>
</dbReference>
<dbReference type="SUPFAM" id="SSF47336">
    <property type="entry name" value="ACP-like"/>
    <property type="match status" value="2"/>
</dbReference>
<dbReference type="InterPro" id="IPR006162">
    <property type="entry name" value="Ppantetheine_attach_site"/>
</dbReference>
<dbReference type="InterPro" id="IPR036736">
    <property type="entry name" value="ACP-like_sf"/>
</dbReference>
<dbReference type="InterPro" id="IPR009081">
    <property type="entry name" value="PP-bd_ACP"/>
</dbReference>
<dbReference type="GO" id="GO:0044550">
    <property type="term" value="P:secondary metabolite biosynthetic process"/>
    <property type="evidence" value="ECO:0007669"/>
    <property type="project" value="UniProtKB-ARBA"/>
</dbReference>
<evidence type="ECO:0000256" key="1">
    <source>
        <dbReference type="ARBA" id="ARBA00001957"/>
    </source>
</evidence>
<dbReference type="PANTHER" id="PTHR45527:SF1">
    <property type="entry name" value="FATTY ACID SYNTHASE"/>
    <property type="match status" value="1"/>
</dbReference>
<name>A0A2P4UIZ3_9ACTN</name>
<evidence type="ECO:0000313" key="9">
    <source>
        <dbReference type="Proteomes" id="UP000242367"/>
    </source>
</evidence>
<dbReference type="CDD" id="cd12117">
    <property type="entry name" value="A_NRPS_Srf_like"/>
    <property type="match status" value="1"/>
</dbReference>
<dbReference type="PROSITE" id="PS50075">
    <property type="entry name" value="CARRIER"/>
    <property type="match status" value="2"/>
</dbReference>
<dbReference type="CDD" id="cd19543">
    <property type="entry name" value="DCL_NRPS"/>
    <property type="match status" value="1"/>
</dbReference>
<dbReference type="GO" id="GO:0005737">
    <property type="term" value="C:cytoplasm"/>
    <property type="evidence" value="ECO:0007669"/>
    <property type="project" value="TreeGrafter"/>
</dbReference>
<dbReference type="GO" id="GO:0008610">
    <property type="term" value="P:lipid biosynthetic process"/>
    <property type="evidence" value="ECO:0007669"/>
    <property type="project" value="UniProtKB-ARBA"/>
</dbReference>
<dbReference type="PANTHER" id="PTHR45527">
    <property type="entry name" value="NONRIBOSOMAL PEPTIDE SYNTHETASE"/>
    <property type="match status" value="1"/>
</dbReference>
<reference evidence="8 9" key="1">
    <citation type="journal article" date="2017" name="Chemistry">
        <title>Isolation, Biosynthesis and Chemical Modifications of Rubterolones A-F: Rare Tropolone Alkaloids from Actinomadura sp. 5-2.</title>
        <authorList>
            <person name="Guo H."/>
            <person name="Benndorf R."/>
            <person name="Leichnitz D."/>
            <person name="Klassen J.L."/>
            <person name="Vollmers J."/>
            <person name="Gorls H."/>
            <person name="Steinacker M."/>
            <person name="Weigel C."/>
            <person name="Dahse H.M."/>
            <person name="Kaster A.K."/>
            <person name="de Beer Z.W."/>
            <person name="Poulsen M."/>
            <person name="Beemelmanns C."/>
        </authorList>
    </citation>
    <scope>NUCLEOTIDE SEQUENCE [LARGE SCALE GENOMIC DNA]</scope>
    <source>
        <strain evidence="8 9">5-2</strain>
    </source>
</reference>
<feature type="domain" description="Carrier" evidence="7">
    <location>
        <begin position="945"/>
        <end position="1020"/>
    </location>
</feature>
<dbReference type="Pfam" id="PF13193">
    <property type="entry name" value="AMP-binding_C"/>
    <property type="match status" value="2"/>
</dbReference>
<dbReference type="Gene3D" id="3.40.50.980">
    <property type="match status" value="5"/>
</dbReference>
<dbReference type="CDD" id="cd19540">
    <property type="entry name" value="LCL_NRPS-like"/>
    <property type="match status" value="1"/>
</dbReference>
<dbReference type="SMART" id="SM00823">
    <property type="entry name" value="PKS_PP"/>
    <property type="match status" value="2"/>
</dbReference>
<dbReference type="GO" id="GO:0017000">
    <property type="term" value="P:antibiotic biosynthetic process"/>
    <property type="evidence" value="ECO:0007669"/>
    <property type="project" value="UniProtKB-KW"/>
</dbReference>
<feature type="domain" description="Carrier" evidence="7">
    <location>
        <begin position="1969"/>
        <end position="2043"/>
    </location>
</feature>
<dbReference type="InterPro" id="IPR000873">
    <property type="entry name" value="AMP-dep_synth/lig_dom"/>
</dbReference>
<sequence length="2525" mass="267547">MFHATYDEGSPDVYAGQEVVDLTGPLDAAVLKASFETVVDRHEILRASFQRRGSGTPVQLIARRAALPWREADLSGLDGDAATAEAHRLADEERERRFALDVPPLIRVLLVRFGPERHRLVVTLHHIILDGWSLPLLRQEWWASYQAGGTAAGMPPVTPYREYLEWLAGRDRDAARDAWRAALAGVDEPTLVAPAAADTPPGESGEVVVRTGERLAAALRELARARGLTLNTVVQGAWALLVAKATGRRDVVFGSTVAGRPAELPGVERMLGLFLNTVPVRVRLDPALPVGDLLAEVQQRQSTLVDHSYLGLSEIQRLAGGGASFDTLMSFANYPVGPSGPQAGARALTLNVAAVRDAAHYPLTLVVAPTDDLELRLKHRADVFTPAEVEVLGGRLVRVLEQFAADPGRPVGRIEVLDENERRTVLADWNATAADVPTATLPALFEERVATAPDAPAVVGADGVWTYAALDREANRVAHELIARGVGPGDIVAVVLGRSPALVAALLGAVKAGAAYLSIDRNYPAERIAFILADARPKLVLCSTETEPVLPADLGAETVRVLLDDPEVAAQITGRSDVGPSDADRRLPLNVRHPAYVIYTSGSTGVPKGTIVTHEGIGNMACHQREQFGGGPGKRVLQLASLSFDAAFWELTMALLTGAALITAEGDRSGAHGAFAELAERFGATHAIVPPSVLAAVEDLPESLEFIASGGEACPPALVARWAPGRRMMNLYGPTEATVYVSATGALDADADKPVPIGRPITNTRLFVLDEFLRPVPPGVPGDLYAAGPGLARGYLGRHALTAERFVACPFAARGGERMYRTGDRASWTDSGELMFAGRADDQVKVRGFRVEPGEIEAVLAQRDGTESAVVVAREDRPGDKRLVAYVVPARAADGAREHVAEHLPEYMVPAAVVGLDELPVTVNGKLDKAALPAPDFAGMSGGRAPANPLEEVLCGLFGEILGLERVGADDSFFDLGGDSLSAMRLIARVRAVLDTEVPVRDLFAARTPAGVARLVAEKGDGVRPPLTRRERPERIPLSFAQQRMWFLNQLEGAAYTMALAYRLEGRPDVAALEEALGDLADRHESLRTVYPSIDDTPYQRILDGRPILEVEDVAEDDLKDVLAERAARPFDLTADLPYRTRLLRLAPDDHVLLLVLHHIAVDGWSVGVLQRDIGTAYAARREGRAPAWEPLPVQYADYALWQRDVLGDLDDPESLISAQLDHWRTALDGSPPELTLSADRPRPPVPSFEGAAVPVRVDAAAHARLVEIAQRGRASMFMVVHAAWALLLARSGAGTDVPVGTATAGRGDAALEDLAGFFINTLVLRTDLSGDPTFAELVARVREADLAAYAHQDVPFERLVDELSPVRSLARNPLFQVSLSLQNFPQDQGWRLPGLAVRPMSPRPLEARFDLSLSMTERRAADGSPDGLDGMLQYAVDLFDEETVKDLAARLARLLNQVAAYPRTRVSRFEILDDAERHRVTAGWNATEHPLPAATLPELFRAQAAATPDAPAVETDGTSWTYRDLAERADAIARALAGRGVGRGDLVGVALDRSPELVATLLGITLAGAGYVPIDTAWPQARRDAVLDGTTLVIDAEITGDGEPQAPGPDDTAYVMFTSGSTGTPKGVVATQRGVAALAADPCWSAAARGRVLFHAPHAFDASTYELWVPLVHGGTVVVAPPGRLDAVTLERLVTEHRLTAVHVTAGLFSAMAEAAPACFGGVREVLTGGDAVPPGAVRRVREACPGVTVRHLYGPTETTLCATTHAIAPGASPGAVLPIGRPRANTRTLVLDDFLRPVPAGVTGELYVAGDGVARGYRGRPALTAERFVADLTGAGGRMYRTGDRARWTKDGDLVFAGRVDGQVKIRGFRVEPGEIEAVLAERTDVGRAVVVVREDGPGKRLVAYVVPGDAEPDGAALRAHLAARLPEYMVPASVVVLDAFPVTANGKIDRAALPASDTAALAVGRGPGTPREQVFCDLFADVLKLERVGAENSFFELGGDSIMSMTLVARARRAGLVITVQQVFESGTPAGLAAVATEAAEDAAAVRVDPAGEIPLTPVMSELVERAGDGVGETFQSMLVVTPADLDVALLARALDAVADRHPVLRARLGDGVLTVPADGAPFAVRTVDAPGDLADLVRRETGAAAARLDPRGGAMLEAVLLDRGAGERGRLLLVLHHLVVDGVSWRVLLPDLALAYRALREGRTPELEPVPVPFRQWALELAGQARAEEAPAWRDLLAGADEPPTSRPFDPARDVGATLRQVAATVPADALLTTVPAAFHAGVDDVLLAALAAALTDWSRRRGGPVRDGFLVDVEGHGRTPLGAARDLSRTVGWFTSLRPARLDVGTADLAQVRAGGDEAGRVVKLVKEQLRAVPGDGLGHGLLRASGALDGLPSPRVGFNYLGRMGGGGPAGPAGDWQPAPEAAPGGGLAPGTPAAHVLEAAALASDTADGARLTLTLAWPSGLLDEPAARELVEAWAAMLTGMAAGTESGGGHTPSDFPLAGLDQDLIDELEAELEGEL</sequence>
<dbReference type="InterPro" id="IPR010060">
    <property type="entry name" value="NRPS_synth"/>
</dbReference>